<protein>
    <submittedName>
        <fullName evidence="2">2900_t:CDS:1</fullName>
    </submittedName>
</protein>
<sequence length="53" mass="5428">MAESGAMNEKRDYGYSSPSYGSSGNYNSTGISTLYSLNTAQMGGIIAGGIALL</sequence>
<keyword evidence="3" id="KW-1185">Reference proteome</keyword>
<feature type="non-terminal residue" evidence="2">
    <location>
        <position position="53"/>
    </location>
</feature>
<organism evidence="2 3">
    <name type="scientific">Cetraspora pellucida</name>
    <dbReference type="NCBI Taxonomy" id="1433469"/>
    <lineage>
        <taxon>Eukaryota</taxon>
        <taxon>Fungi</taxon>
        <taxon>Fungi incertae sedis</taxon>
        <taxon>Mucoromycota</taxon>
        <taxon>Glomeromycotina</taxon>
        <taxon>Glomeromycetes</taxon>
        <taxon>Diversisporales</taxon>
        <taxon>Gigasporaceae</taxon>
        <taxon>Cetraspora</taxon>
    </lineage>
</organism>
<feature type="region of interest" description="Disordered" evidence="1">
    <location>
        <begin position="1"/>
        <end position="23"/>
    </location>
</feature>
<gene>
    <name evidence="2" type="ORF">CPELLU_LOCUS6284</name>
</gene>
<evidence type="ECO:0000313" key="2">
    <source>
        <dbReference type="EMBL" id="CAG8585228.1"/>
    </source>
</evidence>
<accession>A0A9N9C364</accession>
<dbReference type="AlphaFoldDB" id="A0A9N9C364"/>
<proteinExistence type="predicted"/>
<name>A0A9N9C364_9GLOM</name>
<comment type="caution">
    <text evidence="2">The sequence shown here is derived from an EMBL/GenBank/DDBJ whole genome shotgun (WGS) entry which is preliminary data.</text>
</comment>
<feature type="compositionally biased region" description="Low complexity" evidence="1">
    <location>
        <begin position="14"/>
        <end position="23"/>
    </location>
</feature>
<evidence type="ECO:0000256" key="1">
    <source>
        <dbReference type="SAM" id="MobiDB-lite"/>
    </source>
</evidence>
<reference evidence="2" key="1">
    <citation type="submission" date="2021-06" db="EMBL/GenBank/DDBJ databases">
        <authorList>
            <person name="Kallberg Y."/>
            <person name="Tangrot J."/>
            <person name="Rosling A."/>
        </authorList>
    </citation>
    <scope>NUCLEOTIDE SEQUENCE</scope>
    <source>
        <strain evidence="2">FL966</strain>
    </source>
</reference>
<evidence type="ECO:0000313" key="3">
    <source>
        <dbReference type="Proteomes" id="UP000789759"/>
    </source>
</evidence>
<dbReference type="Proteomes" id="UP000789759">
    <property type="component" value="Unassembled WGS sequence"/>
</dbReference>
<dbReference type="EMBL" id="CAJVQA010003853">
    <property type="protein sequence ID" value="CAG8585228.1"/>
    <property type="molecule type" value="Genomic_DNA"/>
</dbReference>